<dbReference type="PANTHER" id="PTHR11434">
    <property type="entry name" value="NADH-UBIQUINONE OXIDOREDUCTASE SUBUNIT ND4L"/>
    <property type="match status" value="1"/>
</dbReference>
<dbReference type="InterPro" id="IPR039428">
    <property type="entry name" value="NUOK/Mnh_C1-like"/>
</dbReference>
<proteinExistence type="inferred from homology"/>
<dbReference type="GO" id="GO:0030964">
    <property type="term" value="C:NADH dehydrogenase complex"/>
    <property type="evidence" value="ECO:0007669"/>
    <property type="project" value="TreeGrafter"/>
</dbReference>
<comment type="similarity">
    <text evidence="2 17">Belongs to the complex I subunit 4L family.</text>
</comment>
<evidence type="ECO:0000256" key="15">
    <source>
        <dbReference type="ARBA" id="ARBA00043911"/>
    </source>
</evidence>
<dbReference type="EMBL" id="MW305233">
    <property type="protein sequence ID" value="UBD07339.1"/>
    <property type="molecule type" value="Genomic_DNA"/>
</dbReference>
<evidence type="ECO:0000256" key="4">
    <source>
        <dbReference type="ARBA" id="ARBA00016612"/>
    </source>
</evidence>
<feature type="transmembrane region" description="Helical" evidence="17">
    <location>
        <begin position="21"/>
        <end position="44"/>
    </location>
</feature>
<keyword evidence="5 17" id="KW-0813">Transport</keyword>
<dbReference type="AlphaFoldDB" id="A0A8K1H5Y5"/>
<keyword evidence="9 17" id="KW-0249">Electron transport</keyword>
<dbReference type="GO" id="GO:0016651">
    <property type="term" value="F:oxidoreductase activity, acting on NAD(P)H"/>
    <property type="evidence" value="ECO:0007669"/>
    <property type="project" value="InterPro"/>
</dbReference>
<evidence type="ECO:0000256" key="17">
    <source>
        <dbReference type="RuleBase" id="RU004419"/>
    </source>
</evidence>
<evidence type="ECO:0000256" key="3">
    <source>
        <dbReference type="ARBA" id="ARBA00012944"/>
    </source>
</evidence>
<feature type="transmembrane region" description="Helical" evidence="17">
    <location>
        <begin position="56"/>
        <end position="78"/>
    </location>
</feature>
<keyword evidence="6 17" id="KW-0679">Respiratory chain</keyword>
<comment type="subcellular location">
    <subcellularLocation>
        <location evidence="17">Mitochondrion inner membrane</location>
        <topology evidence="17">Multi-pass membrane protein</topology>
    </subcellularLocation>
    <subcellularLocation>
        <location evidence="1">Mitochondrion membrane</location>
        <topology evidence="1">Multi-pass membrane protein</topology>
    </subcellularLocation>
</comment>
<dbReference type="InterPro" id="IPR001133">
    <property type="entry name" value="NADH_UbQ_OxRdtase_chain4L/K"/>
</dbReference>
<keyword evidence="7 17" id="KW-0812">Transmembrane</keyword>
<evidence type="ECO:0000313" key="18">
    <source>
        <dbReference type="EMBL" id="UBD07339.1"/>
    </source>
</evidence>
<evidence type="ECO:0000256" key="1">
    <source>
        <dbReference type="ARBA" id="ARBA00004225"/>
    </source>
</evidence>
<evidence type="ECO:0000256" key="13">
    <source>
        <dbReference type="ARBA" id="ARBA00023128"/>
    </source>
</evidence>
<protein>
    <recommendedName>
        <fullName evidence="4 17">NADH-ubiquinone oxidoreductase chain 4L</fullName>
        <ecNumber evidence="3 17">7.1.1.2</ecNumber>
    </recommendedName>
</protein>
<evidence type="ECO:0000256" key="5">
    <source>
        <dbReference type="ARBA" id="ARBA00022448"/>
    </source>
</evidence>
<evidence type="ECO:0000256" key="11">
    <source>
        <dbReference type="ARBA" id="ARBA00023027"/>
    </source>
</evidence>
<evidence type="ECO:0000256" key="10">
    <source>
        <dbReference type="ARBA" id="ARBA00022989"/>
    </source>
</evidence>
<dbReference type="PANTHER" id="PTHR11434:SF0">
    <property type="entry name" value="NADH-UBIQUINONE OXIDOREDUCTASE CHAIN 4L"/>
    <property type="match status" value="1"/>
</dbReference>
<keyword evidence="11 17" id="KW-0520">NAD</keyword>
<geneLocation type="mitochondrion" evidence="18"/>
<evidence type="ECO:0000256" key="2">
    <source>
        <dbReference type="ARBA" id="ARBA00010519"/>
    </source>
</evidence>
<keyword evidence="8 17" id="KW-1278">Translocase</keyword>
<dbReference type="GO" id="GO:0042773">
    <property type="term" value="P:ATP synthesis coupled electron transport"/>
    <property type="evidence" value="ECO:0007669"/>
    <property type="project" value="UniProtKB-UniRule"/>
</dbReference>
<keyword evidence="17" id="KW-0999">Mitochondrion inner membrane</keyword>
<comment type="function">
    <text evidence="15">Core subunit of the mitochondrial membrane respiratory chain NADH dehydrogenase (Complex I) which catalyzes electron transfer from NADH through the respiratory chain, using ubiquinone as an electron acceptor. Part of the enzyme membrane arm which is embedded in the lipid bilayer and involved in proton translocation.</text>
</comment>
<keyword evidence="14 17" id="KW-0472">Membrane</keyword>
<evidence type="ECO:0000256" key="12">
    <source>
        <dbReference type="ARBA" id="ARBA00023075"/>
    </source>
</evidence>
<accession>A0A8K1H5Y5</accession>
<organism evidence="18">
    <name type="scientific">Synapturanus sp. MZUSP 159215</name>
    <dbReference type="NCBI Taxonomy" id="2877832"/>
    <lineage>
        <taxon>Eukaryota</taxon>
        <taxon>Metazoa</taxon>
        <taxon>Chordata</taxon>
        <taxon>Craniata</taxon>
        <taxon>Vertebrata</taxon>
        <taxon>Euteleostomi</taxon>
        <taxon>Amphibia</taxon>
        <taxon>Batrachia</taxon>
        <taxon>Anura</taxon>
        <taxon>Neobatrachia</taxon>
        <taxon>Microhyloidea</taxon>
        <taxon>Microhylidae</taxon>
        <taxon>Microhylidae incertae sedis</taxon>
        <taxon>Synapturanus</taxon>
    </lineage>
</organism>
<name>A0A8K1H5Y5_9NEOB</name>
<sequence length="94" mass="10400">MHYVLTLAFLISLTGLALHRVHLLSALLCLEAMMLSIFIFLAFLPNHFSPTMLMAPLIMLTLSVCEAALGLSLMIAMARSHSTDKLKTLNLLRC</sequence>
<keyword evidence="12 17" id="KW-0830">Ubiquinone</keyword>
<evidence type="ECO:0000256" key="8">
    <source>
        <dbReference type="ARBA" id="ARBA00022967"/>
    </source>
</evidence>
<keyword evidence="10 17" id="KW-1133">Transmembrane helix</keyword>
<dbReference type="Gene3D" id="1.10.287.3510">
    <property type="match status" value="1"/>
</dbReference>
<evidence type="ECO:0000256" key="14">
    <source>
        <dbReference type="ARBA" id="ARBA00023136"/>
    </source>
</evidence>
<keyword evidence="13 17" id="KW-0496">Mitochondrion</keyword>
<dbReference type="GO" id="GO:0008137">
    <property type="term" value="F:NADH dehydrogenase (ubiquinone) activity"/>
    <property type="evidence" value="ECO:0007669"/>
    <property type="project" value="UniProtKB-EC"/>
</dbReference>
<dbReference type="EC" id="7.1.1.2" evidence="3 17"/>
<dbReference type="GO" id="GO:0005743">
    <property type="term" value="C:mitochondrial inner membrane"/>
    <property type="evidence" value="ECO:0007669"/>
    <property type="project" value="UniProtKB-SubCell"/>
</dbReference>
<dbReference type="Pfam" id="PF00420">
    <property type="entry name" value="Oxidored_q2"/>
    <property type="match status" value="1"/>
</dbReference>
<evidence type="ECO:0000256" key="9">
    <source>
        <dbReference type="ARBA" id="ARBA00022982"/>
    </source>
</evidence>
<evidence type="ECO:0000256" key="7">
    <source>
        <dbReference type="ARBA" id="ARBA00022692"/>
    </source>
</evidence>
<evidence type="ECO:0000256" key="16">
    <source>
        <dbReference type="ARBA" id="ARBA00048769"/>
    </source>
</evidence>
<evidence type="ECO:0000256" key="6">
    <source>
        <dbReference type="ARBA" id="ARBA00022660"/>
    </source>
</evidence>
<gene>
    <name evidence="18" type="primary">ND4L</name>
</gene>
<comment type="catalytic activity">
    <reaction evidence="16">
        <text>a ubiquinone + NADH + 5 H(+)(in) = a ubiquinol + NAD(+) + 4 H(+)(out)</text>
        <dbReference type="Rhea" id="RHEA:29091"/>
        <dbReference type="Rhea" id="RHEA-COMP:9565"/>
        <dbReference type="Rhea" id="RHEA-COMP:9566"/>
        <dbReference type="ChEBI" id="CHEBI:15378"/>
        <dbReference type="ChEBI" id="CHEBI:16389"/>
        <dbReference type="ChEBI" id="CHEBI:17976"/>
        <dbReference type="ChEBI" id="CHEBI:57540"/>
        <dbReference type="ChEBI" id="CHEBI:57945"/>
        <dbReference type="EC" id="7.1.1.2"/>
    </reaction>
    <physiologicalReaction direction="left-to-right" evidence="16">
        <dbReference type="Rhea" id="RHEA:29092"/>
    </physiologicalReaction>
</comment>
<reference evidence="18" key="1">
    <citation type="journal article" date="2021" name="Biol. J. Linn. Soc. Lond.">
        <title>Species diversity and biogeography of an ancient frog clade from the Guiana Shield (Anura: Microhylidae: Adelastes, Otophryne, Synapturanus) exhibiting spectacular phenotypic diversification.</title>
        <authorList>
            <person name="Fouquet A."/>
            <person name="Leblanc K."/>
            <person name="Framit M."/>
            <person name="Rejaud A."/>
            <person name="Rodrigues M.T."/>
            <person name="Castroviejo-Fisher S."/>
            <person name="Peloso P.L.V."/>
            <person name="Prates I."/>
            <person name="Manzi S."/>
            <person name="Suescun U."/>
            <person name="Baroni S."/>
            <person name="Moraes L.J.C.L."/>
            <person name="Recoder R."/>
            <person name="de Souza S.M."/>
            <person name="Dal Vecchio F."/>
            <person name="Camacho A."/>
            <person name="Ghellere J.M."/>
            <person name="Rojas-Runjaic F.J.M."/>
            <person name="Gagliardi-Urrutia G."/>
            <person name="de Carvalho V.T."/>
            <person name="Gordo M."/>
            <person name="Menin M."/>
            <person name="Kok P.J.R."/>
            <person name="Hrbek T."/>
            <person name="Werneck F.P."/>
            <person name="Crawford A.J."/>
            <person name="Ron S.R."/>
            <person name="Mueses-Cisneros J.J."/>
            <person name="Rojas Zamora R.R."/>
            <person name="Pavan D."/>
            <person name="Ivo Simoes P."/>
            <person name="Ernst R."/>
            <person name="Fabre A.-C."/>
        </authorList>
    </citation>
    <scope>NUCLEOTIDE SEQUENCE</scope>
</reference>